<dbReference type="NCBIfam" id="NF001095">
    <property type="entry name" value="PRK00124.1"/>
    <property type="match status" value="1"/>
</dbReference>
<gene>
    <name evidence="3" type="ORF">P2G67_11780</name>
</gene>
<evidence type="ECO:0000313" key="4">
    <source>
        <dbReference type="Proteomes" id="UP001215503"/>
    </source>
</evidence>
<proteinExistence type="inferred from homology"/>
<comment type="similarity">
    <text evidence="1 2">Belongs to the UPF0178 family.</text>
</comment>
<organism evidence="3 4">
    <name type="scientific">Aquibaculum arenosum</name>
    <dbReference type="NCBI Taxonomy" id="3032591"/>
    <lineage>
        <taxon>Bacteria</taxon>
        <taxon>Pseudomonadati</taxon>
        <taxon>Pseudomonadota</taxon>
        <taxon>Alphaproteobacteria</taxon>
        <taxon>Rhodospirillales</taxon>
        <taxon>Rhodovibrionaceae</taxon>
        <taxon>Aquibaculum</taxon>
    </lineage>
</organism>
<reference evidence="3 4" key="1">
    <citation type="submission" date="2023-03" db="EMBL/GenBank/DDBJ databases">
        <title>Fodinicurvata sp. CAU 1616 isolated from sea sendiment.</title>
        <authorList>
            <person name="Kim W."/>
        </authorList>
    </citation>
    <scope>NUCLEOTIDE SEQUENCE [LARGE SCALE GENOMIC DNA]</scope>
    <source>
        <strain evidence="3 4">CAU 1616</strain>
    </source>
</reference>
<dbReference type="PANTHER" id="PTHR35146">
    <property type="entry name" value="UPF0178 PROTEIN YAII"/>
    <property type="match status" value="1"/>
</dbReference>
<dbReference type="Proteomes" id="UP001215503">
    <property type="component" value="Unassembled WGS sequence"/>
</dbReference>
<accession>A0ABT5YNW8</accession>
<evidence type="ECO:0000256" key="1">
    <source>
        <dbReference type="ARBA" id="ARBA00008522"/>
    </source>
</evidence>
<comment type="caution">
    <text evidence="3">The sequence shown here is derived from an EMBL/GenBank/DDBJ whole genome shotgun (WGS) entry which is preliminary data.</text>
</comment>
<dbReference type="RefSeq" id="WP_275823311.1">
    <property type="nucleotide sequence ID" value="NZ_JARHUD010000006.1"/>
</dbReference>
<sequence>MKPVEILVDADACPVKEEIYRVARRYGLPVKVVANAWINVPQEAAFEFIQVSDGFDAADDWIAEHAHERAVVITSDIPLAKRCLDAKATVIGPTGRPFTEASIGNAMASRALMEHLRAMGEVTGGPKPMDKRARSTFLSTLDEAVVKLRRQRPPIPPAGR</sequence>
<dbReference type="InterPro" id="IPR003791">
    <property type="entry name" value="UPF0178"/>
</dbReference>
<dbReference type="EMBL" id="JARHUD010000006">
    <property type="protein sequence ID" value="MDF2096658.1"/>
    <property type="molecule type" value="Genomic_DNA"/>
</dbReference>
<evidence type="ECO:0000256" key="2">
    <source>
        <dbReference type="HAMAP-Rule" id="MF_00489"/>
    </source>
</evidence>
<evidence type="ECO:0000313" key="3">
    <source>
        <dbReference type="EMBL" id="MDF2096658.1"/>
    </source>
</evidence>
<dbReference type="PANTHER" id="PTHR35146:SF1">
    <property type="entry name" value="UPF0178 PROTEIN YAII"/>
    <property type="match status" value="1"/>
</dbReference>
<protein>
    <recommendedName>
        <fullName evidence="2">UPF0178 protein P2G67_11780</fullName>
    </recommendedName>
</protein>
<dbReference type="HAMAP" id="MF_00489">
    <property type="entry name" value="UPF0178"/>
    <property type="match status" value="1"/>
</dbReference>
<dbReference type="Pfam" id="PF02639">
    <property type="entry name" value="DUF188"/>
    <property type="match status" value="1"/>
</dbReference>
<name>A0ABT5YNW8_9PROT</name>
<keyword evidence="4" id="KW-1185">Reference proteome</keyword>